<accession>A0ABU6ZU27</accession>
<evidence type="ECO:0000313" key="2">
    <source>
        <dbReference type="Proteomes" id="UP001341840"/>
    </source>
</evidence>
<protein>
    <submittedName>
        <fullName evidence="1">Uncharacterized protein</fullName>
    </submittedName>
</protein>
<feature type="non-terminal residue" evidence="1">
    <location>
        <position position="1"/>
    </location>
</feature>
<proteinExistence type="predicted"/>
<name>A0ABU6ZU27_9FABA</name>
<dbReference type="EMBL" id="JASCZI010273889">
    <property type="protein sequence ID" value="MED6225452.1"/>
    <property type="molecule type" value="Genomic_DNA"/>
</dbReference>
<gene>
    <name evidence="1" type="ORF">PIB30_093832</name>
</gene>
<dbReference type="Proteomes" id="UP001341840">
    <property type="component" value="Unassembled WGS sequence"/>
</dbReference>
<organism evidence="1 2">
    <name type="scientific">Stylosanthes scabra</name>
    <dbReference type="NCBI Taxonomy" id="79078"/>
    <lineage>
        <taxon>Eukaryota</taxon>
        <taxon>Viridiplantae</taxon>
        <taxon>Streptophyta</taxon>
        <taxon>Embryophyta</taxon>
        <taxon>Tracheophyta</taxon>
        <taxon>Spermatophyta</taxon>
        <taxon>Magnoliopsida</taxon>
        <taxon>eudicotyledons</taxon>
        <taxon>Gunneridae</taxon>
        <taxon>Pentapetalae</taxon>
        <taxon>rosids</taxon>
        <taxon>fabids</taxon>
        <taxon>Fabales</taxon>
        <taxon>Fabaceae</taxon>
        <taxon>Papilionoideae</taxon>
        <taxon>50 kb inversion clade</taxon>
        <taxon>dalbergioids sensu lato</taxon>
        <taxon>Dalbergieae</taxon>
        <taxon>Pterocarpus clade</taxon>
        <taxon>Stylosanthes</taxon>
    </lineage>
</organism>
<comment type="caution">
    <text evidence="1">The sequence shown here is derived from an EMBL/GenBank/DDBJ whole genome shotgun (WGS) entry which is preliminary data.</text>
</comment>
<sequence length="71" mass="8138">VKLCDDCQLSDYTWPDPLDTKVVRLYVTRPLDTYAECTQVGKPYQITGESDNVGLRVVNRCMIPCLQHYSL</sequence>
<reference evidence="1 2" key="1">
    <citation type="journal article" date="2023" name="Plants (Basel)">
        <title>Bridging the Gap: Combining Genomics and Transcriptomics Approaches to Understand Stylosanthes scabra, an Orphan Legume from the Brazilian Caatinga.</title>
        <authorList>
            <person name="Ferreira-Neto J.R.C."/>
            <person name="da Silva M.D."/>
            <person name="Binneck E."/>
            <person name="de Melo N.F."/>
            <person name="da Silva R.H."/>
            <person name="de Melo A.L.T.M."/>
            <person name="Pandolfi V."/>
            <person name="Bustamante F.O."/>
            <person name="Brasileiro-Vidal A.C."/>
            <person name="Benko-Iseppon A.M."/>
        </authorList>
    </citation>
    <scope>NUCLEOTIDE SEQUENCE [LARGE SCALE GENOMIC DNA]</scope>
    <source>
        <tissue evidence="1">Leaves</tissue>
    </source>
</reference>
<keyword evidence="2" id="KW-1185">Reference proteome</keyword>
<evidence type="ECO:0000313" key="1">
    <source>
        <dbReference type="EMBL" id="MED6225452.1"/>
    </source>
</evidence>